<dbReference type="EMBL" id="MU971369">
    <property type="protein sequence ID" value="KAK9237441.1"/>
    <property type="molecule type" value="Genomic_DNA"/>
</dbReference>
<evidence type="ECO:0000313" key="1">
    <source>
        <dbReference type="EMBL" id="KAK9237441.1"/>
    </source>
</evidence>
<keyword evidence="2" id="KW-1185">Reference proteome</keyword>
<proteinExistence type="predicted"/>
<reference evidence="2" key="1">
    <citation type="journal article" date="2024" name="Front. Bioeng. Biotechnol.">
        <title>Genome-scale model development and genomic sequencing of the oleaginous clade Lipomyces.</title>
        <authorList>
            <person name="Czajka J.J."/>
            <person name="Han Y."/>
            <person name="Kim J."/>
            <person name="Mondo S.J."/>
            <person name="Hofstad B.A."/>
            <person name="Robles A."/>
            <person name="Haridas S."/>
            <person name="Riley R."/>
            <person name="LaButti K."/>
            <person name="Pangilinan J."/>
            <person name="Andreopoulos W."/>
            <person name="Lipzen A."/>
            <person name="Yan J."/>
            <person name="Wang M."/>
            <person name="Ng V."/>
            <person name="Grigoriev I.V."/>
            <person name="Spatafora J.W."/>
            <person name="Magnuson J.K."/>
            <person name="Baker S.E."/>
            <person name="Pomraning K.R."/>
        </authorList>
    </citation>
    <scope>NUCLEOTIDE SEQUENCE [LARGE SCALE GENOMIC DNA]</scope>
    <source>
        <strain evidence="2">CBS 7786</strain>
    </source>
</reference>
<protein>
    <submittedName>
        <fullName evidence="1">Uncharacterized protein</fullName>
    </submittedName>
</protein>
<organism evidence="1 2">
    <name type="scientific">Lipomyces kononenkoae</name>
    <name type="common">Yeast</name>
    <dbReference type="NCBI Taxonomy" id="34357"/>
    <lineage>
        <taxon>Eukaryota</taxon>
        <taxon>Fungi</taxon>
        <taxon>Dikarya</taxon>
        <taxon>Ascomycota</taxon>
        <taxon>Saccharomycotina</taxon>
        <taxon>Lipomycetes</taxon>
        <taxon>Lipomycetales</taxon>
        <taxon>Lipomycetaceae</taxon>
        <taxon>Lipomyces</taxon>
    </lineage>
</organism>
<sequence length="145" mass="16315">MPADMISDIESGAAYIPYGYQTPSFPSLRWPTGPQMQTKYYLYYRYDIWMFTLFWTLILYGAAHLAAGVWAALMNRRFKAGLIIAVYLFVGLIEAFVSASIIGAILGLVYSAGSFAMSTWIPFIWAVIQILTMIMISYSMTAVVM</sequence>
<comment type="caution">
    <text evidence="1">The sequence shown here is derived from an EMBL/GenBank/DDBJ whole genome shotgun (WGS) entry which is preliminary data.</text>
</comment>
<accession>A0ACC3T1F0</accession>
<dbReference type="Proteomes" id="UP001433508">
    <property type="component" value="Unassembled WGS sequence"/>
</dbReference>
<evidence type="ECO:0000313" key="2">
    <source>
        <dbReference type="Proteomes" id="UP001433508"/>
    </source>
</evidence>
<name>A0ACC3T1F0_LIPKO</name>
<gene>
    <name evidence="1" type="ORF">V1525DRAFT_377268</name>
</gene>